<evidence type="ECO:0000313" key="1">
    <source>
        <dbReference type="EMBL" id="OIW12050.1"/>
    </source>
</evidence>
<protein>
    <submittedName>
        <fullName evidence="1">Uncharacterized protein</fullName>
    </submittedName>
</protein>
<dbReference type="AlphaFoldDB" id="A0A1J7I0A8"/>
<keyword evidence="2" id="KW-1185">Reference proteome</keyword>
<accession>A0A1J7I0A8</accession>
<reference evidence="1 2" key="1">
    <citation type="journal article" date="2017" name="Plant Biotechnol. J.">
        <title>A comprehensive draft genome sequence for lupin (Lupinus angustifolius), an emerging health food: insights into plant-microbe interactions and legume evolution.</title>
        <authorList>
            <person name="Hane J.K."/>
            <person name="Ming Y."/>
            <person name="Kamphuis L.G."/>
            <person name="Nelson M.N."/>
            <person name="Garg G."/>
            <person name="Atkins C.A."/>
            <person name="Bayer P.E."/>
            <person name="Bravo A."/>
            <person name="Bringans S."/>
            <person name="Cannon S."/>
            <person name="Edwards D."/>
            <person name="Foley R."/>
            <person name="Gao L.L."/>
            <person name="Harrison M.J."/>
            <person name="Huang W."/>
            <person name="Hurgobin B."/>
            <person name="Li S."/>
            <person name="Liu C.W."/>
            <person name="McGrath A."/>
            <person name="Morahan G."/>
            <person name="Murray J."/>
            <person name="Weller J."/>
            <person name="Jian J."/>
            <person name="Singh K.B."/>
        </authorList>
    </citation>
    <scope>NUCLEOTIDE SEQUENCE [LARGE SCALE GENOMIC DNA]</scope>
    <source>
        <strain evidence="2">cv. Tanjil</strain>
        <tissue evidence="1">Whole plant</tissue>
    </source>
</reference>
<gene>
    <name evidence="1" type="ORF">TanjilG_24474</name>
</gene>
<proteinExistence type="predicted"/>
<sequence length="56" mass="6598">MRSLCTFDALGLCDSCDDMRLWFRESSPYRNLLCHRLIVTPLCVLITYKPSVRLKF</sequence>
<evidence type="ECO:0000313" key="2">
    <source>
        <dbReference type="Proteomes" id="UP000188354"/>
    </source>
</evidence>
<organism evidence="1 2">
    <name type="scientific">Lupinus angustifolius</name>
    <name type="common">Narrow-leaved blue lupine</name>
    <dbReference type="NCBI Taxonomy" id="3871"/>
    <lineage>
        <taxon>Eukaryota</taxon>
        <taxon>Viridiplantae</taxon>
        <taxon>Streptophyta</taxon>
        <taxon>Embryophyta</taxon>
        <taxon>Tracheophyta</taxon>
        <taxon>Spermatophyta</taxon>
        <taxon>Magnoliopsida</taxon>
        <taxon>eudicotyledons</taxon>
        <taxon>Gunneridae</taxon>
        <taxon>Pentapetalae</taxon>
        <taxon>rosids</taxon>
        <taxon>fabids</taxon>
        <taxon>Fabales</taxon>
        <taxon>Fabaceae</taxon>
        <taxon>Papilionoideae</taxon>
        <taxon>50 kb inversion clade</taxon>
        <taxon>genistoids sensu lato</taxon>
        <taxon>core genistoids</taxon>
        <taxon>Genisteae</taxon>
        <taxon>Lupinus</taxon>
    </lineage>
</organism>
<name>A0A1J7I0A8_LUPAN</name>
<dbReference type="Gramene" id="OIW12050">
    <property type="protein sequence ID" value="OIW12050"/>
    <property type="gene ID" value="TanjilG_24474"/>
</dbReference>
<dbReference type="EMBL" id="CM007365">
    <property type="protein sequence ID" value="OIW12050.1"/>
    <property type="molecule type" value="Genomic_DNA"/>
</dbReference>
<dbReference type="Proteomes" id="UP000188354">
    <property type="component" value="Chromosome LG05"/>
</dbReference>